<gene>
    <name evidence="4" type="ORF">D3876_04610</name>
</gene>
<sequence>MSILSRLFARQSGRDALVPLYSSIVEAARDPAWYLDGGVADTVDGRFDMVAALLSMALVRLEREGKSGADQSVLLTEIFIEDMDGQLRQIGIGDIIVGKHIGKMMSALGGRLSAYRGAIAASESWEDALTRNLYRGSAPDAEALSFSAARMRTLAAALDATDAATLVTDGFPRP</sequence>
<evidence type="ECO:0000256" key="2">
    <source>
        <dbReference type="ARBA" id="ARBA00006436"/>
    </source>
</evidence>
<dbReference type="Pfam" id="PF03981">
    <property type="entry name" value="Ubiq_cyt_C_chap"/>
    <property type="match status" value="1"/>
</dbReference>
<dbReference type="RefSeq" id="WP_119759926.1">
    <property type="nucleotide sequence ID" value="NZ_QYUM01000002.1"/>
</dbReference>
<proteinExistence type="inferred from homology"/>
<evidence type="ECO:0000256" key="1">
    <source>
        <dbReference type="ARBA" id="ARBA00006407"/>
    </source>
</evidence>
<dbReference type="PANTHER" id="PTHR12184:SF1">
    <property type="entry name" value="UBIQUINOL-CYTOCHROME-C REDUCTASE COMPLEX ASSEMBLY FACTOR 1"/>
    <property type="match status" value="1"/>
</dbReference>
<protein>
    <submittedName>
        <fullName evidence="4">Ubiquinol-cytochrome C chaperone</fullName>
    </submittedName>
</protein>
<name>A0A418WQR9_9SPHN</name>
<comment type="caution">
    <text evidence="4">The sequence shown here is derived from an EMBL/GenBank/DDBJ whole genome shotgun (WGS) entry which is preliminary data.</text>
</comment>
<dbReference type="AlphaFoldDB" id="A0A418WQR9"/>
<dbReference type="Proteomes" id="UP000286100">
    <property type="component" value="Unassembled WGS sequence"/>
</dbReference>
<feature type="domain" description="Ubiquinol-cytochrome c chaperone" evidence="3">
    <location>
        <begin position="38"/>
        <end position="171"/>
    </location>
</feature>
<comment type="similarity">
    <text evidence="2">Belongs to the UPF0174 family.</text>
</comment>
<evidence type="ECO:0000313" key="4">
    <source>
        <dbReference type="EMBL" id="RJF93598.1"/>
    </source>
</evidence>
<comment type="similarity">
    <text evidence="1">Belongs to the CBP3 family.</text>
</comment>
<organism evidence="4 5">
    <name type="scientific">Sphingomonas cavernae</name>
    <dbReference type="NCBI Taxonomy" id="2320861"/>
    <lineage>
        <taxon>Bacteria</taxon>
        <taxon>Pseudomonadati</taxon>
        <taxon>Pseudomonadota</taxon>
        <taxon>Alphaproteobacteria</taxon>
        <taxon>Sphingomonadales</taxon>
        <taxon>Sphingomonadaceae</taxon>
        <taxon>Sphingomonas</taxon>
    </lineage>
</organism>
<accession>A0A418WQR9</accession>
<dbReference type="InterPro" id="IPR007129">
    <property type="entry name" value="Ubiqinol_cyt_c_chaperone_CPB3"/>
</dbReference>
<keyword evidence="5" id="KW-1185">Reference proteome</keyword>
<dbReference type="InterPro" id="IPR021150">
    <property type="entry name" value="Ubiq_cyt_c_chap"/>
</dbReference>
<dbReference type="OrthoDB" id="7158889at2"/>
<dbReference type="EMBL" id="QYUM01000002">
    <property type="protein sequence ID" value="RJF93598.1"/>
    <property type="molecule type" value="Genomic_DNA"/>
</dbReference>
<dbReference type="PANTHER" id="PTHR12184">
    <property type="entry name" value="UBIQUINOL-CYTOCHROME C REDUCTASE COMPLEX ASSEMBLY FACTOR 1 FAMILY MEMBER"/>
    <property type="match status" value="1"/>
</dbReference>
<evidence type="ECO:0000259" key="3">
    <source>
        <dbReference type="Pfam" id="PF03981"/>
    </source>
</evidence>
<evidence type="ECO:0000313" key="5">
    <source>
        <dbReference type="Proteomes" id="UP000286100"/>
    </source>
</evidence>
<reference evidence="4 5" key="1">
    <citation type="submission" date="2018-09" db="EMBL/GenBank/DDBJ databases">
        <authorList>
            <person name="Zhu H."/>
        </authorList>
    </citation>
    <scope>NUCLEOTIDE SEQUENCE [LARGE SCALE GENOMIC DNA]</scope>
    <source>
        <strain evidence="4 5">K2R01-6</strain>
    </source>
</reference>